<dbReference type="SMART" id="SM00487">
    <property type="entry name" value="DEXDc"/>
    <property type="match status" value="1"/>
</dbReference>
<evidence type="ECO:0000259" key="1">
    <source>
        <dbReference type="PROSITE" id="PS51192"/>
    </source>
</evidence>
<reference evidence="3 4" key="1">
    <citation type="submission" date="2018-12" db="EMBL/GenBank/DDBJ databases">
        <title>Amycolatopsis eburnea sp. nov. actinomycete associate with arbuscular mycorrhiza fungal spore.</title>
        <authorList>
            <person name="Lumyong S."/>
            <person name="Chaiya L."/>
        </authorList>
    </citation>
    <scope>NUCLEOTIDE SEQUENCE [LARGE SCALE GENOMIC DNA]</scope>
    <source>
        <strain evidence="3 4">GLM-1</strain>
    </source>
</reference>
<dbReference type="GO" id="GO:0004386">
    <property type="term" value="F:helicase activity"/>
    <property type="evidence" value="ECO:0007669"/>
    <property type="project" value="UniProtKB-KW"/>
</dbReference>
<organism evidence="3 4">
    <name type="scientific">Amycolatopsis eburnea</name>
    <dbReference type="NCBI Taxonomy" id="2267691"/>
    <lineage>
        <taxon>Bacteria</taxon>
        <taxon>Bacillati</taxon>
        <taxon>Actinomycetota</taxon>
        <taxon>Actinomycetes</taxon>
        <taxon>Pseudonocardiales</taxon>
        <taxon>Pseudonocardiaceae</taxon>
        <taxon>Amycolatopsis</taxon>
    </lineage>
</organism>
<dbReference type="GO" id="GO:0005829">
    <property type="term" value="C:cytosol"/>
    <property type="evidence" value="ECO:0007669"/>
    <property type="project" value="TreeGrafter"/>
</dbReference>
<dbReference type="PANTHER" id="PTHR47396">
    <property type="entry name" value="TYPE I RESTRICTION ENZYME ECOKI R PROTEIN"/>
    <property type="match status" value="1"/>
</dbReference>
<name>A0A3R9E731_9PSEU</name>
<evidence type="ECO:0000313" key="3">
    <source>
        <dbReference type="EMBL" id="RSD22181.1"/>
    </source>
</evidence>
<accession>A0A3R9E731</accession>
<keyword evidence="3" id="KW-0547">Nucleotide-binding</keyword>
<dbReference type="PROSITE" id="PS51192">
    <property type="entry name" value="HELICASE_ATP_BIND_1"/>
    <property type="match status" value="1"/>
</dbReference>
<feature type="domain" description="Helicase ATP-binding" evidence="1">
    <location>
        <begin position="1170"/>
        <end position="1343"/>
    </location>
</feature>
<comment type="caution">
    <text evidence="3">The sequence shown here is derived from an EMBL/GenBank/DDBJ whole genome shotgun (WGS) entry which is preliminary data.</text>
</comment>
<dbReference type="InterPro" id="IPR006935">
    <property type="entry name" value="Helicase/UvrB_N"/>
</dbReference>
<keyword evidence="3" id="KW-0347">Helicase</keyword>
<dbReference type="Proteomes" id="UP000267081">
    <property type="component" value="Unassembled WGS sequence"/>
</dbReference>
<dbReference type="SMART" id="SM00490">
    <property type="entry name" value="HELICc"/>
    <property type="match status" value="1"/>
</dbReference>
<keyword evidence="3" id="KW-0378">Hydrolase</keyword>
<evidence type="ECO:0000259" key="2">
    <source>
        <dbReference type="PROSITE" id="PS51194"/>
    </source>
</evidence>
<dbReference type="EMBL" id="RSEC01000032">
    <property type="protein sequence ID" value="RSD22181.1"/>
    <property type="molecule type" value="Genomic_DNA"/>
</dbReference>
<dbReference type="InterPro" id="IPR036890">
    <property type="entry name" value="HATPase_C_sf"/>
</dbReference>
<dbReference type="InterPro" id="IPR027417">
    <property type="entry name" value="P-loop_NTPase"/>
</dbReference>
<dbReference type="GO" id="GO:0003677">
    <property type="term" value="F:DNA binding"/>
    <property type="evidence" value="ECO:0007669"/>
    <property type="project" value="InterPro"/>
</dbReference>
<dbReference type="GO" id="GO:0005524">
    <property type="term" value="F:ATP binding"/>
    <property type="evidence" value="ECO:0007669"/>
    <property type="project" value="InterPro"/>
</dbReference>
<dbReference type="InterPro" id="IPR050742">
    <property type="entry name" value="Helicase_Restrict-Modif_Enz"/>
</dbReference>
<proteinExistence type="predicted"/>
<keyword evidence="3" id="KW-0067">ATP-binding</keyword>
<gene>
    <name evidence="3" type="ORF">EIY87_10300</name>
</gene>
<dbReference type="SUPFAM" id="SSF55874">
    <property type="entry name" value="ATPase domain of HSP90 chaperone/DNA topoisomerase II/histidine kinase"/>
    <property type="match status" value="1"/>
</dbReference>
<dbReference type="OrthoDB" id="9776021at2"/>
<dbReference type="Gene3D" id="3.40.50.300">
    <property type="entry name" value="P-loop containing nucleotide triphosphate hydrolases"/>
    <property type="match status" value="2"/>
</dbReference>
<dbReference type="RefSeq" id="WP_125307428.1">
    <property type="nucleotide sequence ID" value="NZ_RSEC01000032.1"/>
</dbReference>
<keyword evidence="4" id="KW-1185">Reference proteome</keyword>
<evidence type="ECO:0000313" key="4">
    <source>
        <dbReference type="Proteomes" id="UP000267081"/>
    </source>
</evidence>
<dbReference type="InterPro" id="IPR014001">
    <property type="entry name" value="Helicase_ATP-bd"/>
</dbReference>
<dbReference type="Pfam" id="PF04851">
    <property type="entry name" value="ResIII"/>
    <property type="match status" value="1"/>
</dbReference>
<dbReference type="PROSITE" id="PS51194">
    <property type="entry name" value="HELICASE_CTER"/>
    <property type="match status" value="1"/>
</dbReference>
<dbReference type="GO" id="GO:0016787">
    <property type="term" value="F:hydrolase activity"/>
    <property type="evidence" value="ECO:0007669"/>
    <property type="project" value="InterPro"/>
</dbReference>
<protein>
    <submittedName>
        <fullName evidence="3">DEAD/DEAH box helicase</fullName>
    </submittedName>
</protein>
<dbReference type="NCBIfam" id="NF047352">
    <property type="entry name" value="P_loop_sacsin"/>
    <property type="match status" value="1"/>
</dbReference>
<feature type="domain" description="Helicase C-terminal" evidence="2">
    <location>
        <begin position="1416"/>
        <end position="1554"/>
    </location>
</feature>
<dbReference type="SUPFAM" id="SSF52540">
    <property type="entry name" value="P-loop containing nucleoside triphosphate hydrolases"/>
    <property type="match status" value="1"/>
</dbReference>
<sequence length="1554" mass="172443">MNSAGSSVLRVVTEQSERVLETYGIDPGLIREHANAELRITQGGYGDRQIYELVQNGADELRETQGGEIAVVLTGSHLYCANEGTPITAEGADTILRMSASHKRGGQIGRFGVGVKSVLSVSDSPEFYSTTGCFGFDKDWSARKIRAVQPDAREIPVLRMARPIDRQQAQASDPVLAELLAWATTVVRLPLHPSAVVGLMRDLITFPAEFLLFSPHVSTVTLENRVRAKIEKRQIFQRVDGDRHVLQEESASGASSTVPWRVFTRVHRPSEKALRSAGELHDRPEIDIAWAVPDRRGRESRQGEFWAYFPTKYKTTLRGIVNAPWKTSEDRQNLYAGNAFNAELIKVVADLVVDSFPLLAREDDPAAYLDAAPARGREEPQWASDDLVEAIWSAAANKPSLPDQAGELKVPAFVHMHPIDLRPDWLDWWRAHPGSPIDWVHHSVENSKPRRRASADLICATAEVAPASLREWLEALVVDGTPEASGVAVRIAAEMIRAGHPLASQASKAAIVLTETGEMVAPARGGVFRRVSTDSLADSNVYVDERVVDQFGVLSALDVLGIHEADAVGRFAAVVEAGFHTYGDSHWSEFWASSRQAGPSATIPVLRDSVQDPGQTIHVRTVAGTFRELARCLLPGAVVPGDGSRDEAVAVDLDFHAPDRQVLRELGMSETPRANVDPRREDWFEEYREWCWRAYLKALPSDAPRPQLKSMRVDGAPIAGPLHLLTELSDEGRVAYVNALPRAGITPTWAVRAGGGHTGSRSLVSPLVWMVRKYGRLRTSRGIRSVAECVGPSLQQFGEFFPVADVPTDIAEALRLGDDVGKLKESLWRALLDEVGRSEVDEFPGKVYGLMFELGVDFPEGEWSTRCRVGEKWTNDLPDADIVVTSNRADFELLVSDEVPVILVPSEEIAQSMVENWEMRSVADAIEREFRYVEQGEAVLLVDEFPPLRQLSKDKIEGRRLVRCSELERITHTPNGERTEIVPQFLQDNDVLVLNPSDDLAALRAADVMLKLGLGVEGCKSVLERRRRQQDDEQLKRIRAARTISEKALHLVGKDALKRKLPKGLLDKERKEKGSEPDGLRIAELAVHAHGDDLLRHHAKDIEARIPEAARSFRGDSASRRLVNDLQLPESYAGARASQTREALEVVEGPASFPRLHDYQERLAVRMFDLLTKPAPQRAMLCLPTGAGKTRVAAEAVIRVIKARGLAGRPVLWIAQTDELCEQAVQSWSFVWSKVGPAERLMISRLWSGNHATAVRESPHLVVATDAKLHQCLETTQYAWLRDAALVVVDEAHMSITPRYTQLFKALGITHNRVERPLVGLTATPFRGFNESETKRLVERYGGARLDQGVFEGDPYPYLQHLGVLAKVEHRELAGVTMPLTESELAEVKHFPGNLPSKAEKRIGEDDERNNVLLTEIQRLPSDWPVLLFATSVEHAKLMAAVLSDKNISARAIDAAMPANDRRRIIEEYRSKKIRVITNYGVLAQGFDAPATRVVVVARPTYSPNIYTQMIGRGLRGPMNGGEDTCLIIDVKDNITNYQKAVTFTELDHLWERS</sequence>
<dbReference type="PANTHER" id="PTHR47396:SF1">
    <property type="entry name" value="ATP-DEPENDENT HELICASE IRC3-RELATED"/>
    <property type="match status" value="1"/>
</dbReference>
<dbReference type="Pfam" id="PF00271">
    <property type="entry name" value="Helicase_C"/>
    <property type="match status" value="1"/>
</dbReference>
<dbReference type="InterPro" id="IPR001650">
    <property type="entry name" value="Helicase_C-like"/>
</dbReference>